<evidence type="ECO:0000313" key="4">
    <source>
        <dbReference type="EMBL" id="WFD01257.1"/>
    </source>
</evidence>
<feature type="compositionally biased region" description="Polar residues" evidence="2">
    <location>
        <begin position="51"/>
        <end position="64"/>
    </location>
</feature>
<gene>
    <name evidence="4" type="primary">MIP1</name>
    <name evidence="4" type="ORF">MYAM1_004019</name>
</gene>
<evidence type="ECO:0000259" key="3">
    <source>
        <dbReference type="SMART" id="SM00482"/>
    </source>
</evidence>
<keyword evidence="4" id="KW-0548">Nucleotidyltransferase</keyword>
<dbReference type="GO" id="GO:0003887">
    <property type="term" value="F:DNA-directed DNA polymerase activity"/>
    <property type="evidence" value="ECO:0007669"/>
    <property type="project" value="UniProtKB-KW"/>
</dbReference>
<keyword evidence="5" id="KW-1185">Reference proteome</keyword>
<dbReference type="GO" id="GO:0003677">
    <property type="term" value="F:DNA binding"/>
    <property type="evidence" value="ECO:0007669"/>
    <property type="project" value="InterPro"/>
</dbReference>
<accession>A0AAJ5YYX9</accession>
<dbReference type="Gene3D" id="1.10.150.20">
    <property type="entry name" value="5' to 3' exonuclease, C-terminal subdomain"/>
    <property type="match status" value="1"/>
</dbReference>
<evidence type="ECO:0000256" key="2">
    <source>
        <dbReference type="SAM" id="MobiDB-lite"/>
    </source>
</evidence>
<evidence type="ECO:0000256" key="1">
    <source>
        <dbReference type="ARBA" id="ARBA00031966"/>
    </source>
</evidence>
<feature type="compositionally biased region" description="Polar residues" evidence="2">
    <location>
        <begin position="1356"/>
        <end position="1374"/>
    </location>
</feature>
<dbReference type="Pfam" id="PF18136">
    <property type="entry name" value="DNApol_Exo"/>
    <property type="match status" value="1"/>
</dbReference>
<dbReference type="Pfam" id="PF00476">
    <property type="entry name" value="DNA_pol_A"/>
    <property type="match status" value="1"/>
</dbReference>
<dbReference type="GO" id="GO:0006264">
    <property type="term" value="P:mitochondrial DNA replication"/>
    <property type="evidence" value="ECO:0007669"/>
    <property type="project" value="TreeGrafter"/>
</dbReference>
<feature type="region of interest" description="Disordered" evidence="2">
    <location>
        <begin position="1642"/>
        <end position="1668"/>
    </location>
</feature>
<sequence length="1668" mass="189046">MPTRLARPRSLPGIRANALNSCIPELSCALIGTRTASSIRSHSSEESLNSQNTVKRTASSLSKSGISAPCNAVGVQLLERKLHKQLFPSAKQISDVEPMALDICRDHLHKHGLEASQASKPTPVSFELPPLQGKNLDEHFWTIGRQASQPWLGYADEFAQQSIAAPPVDQVDEEEQNHSWSAENWIALDPSLQSSVPLRPATFSNEPGWTAYPFLRTSDGNIAGLGNAYSVPYPDLNDTTLAFDIEVLVRESPFPVMATAVGKHAWYSWVSPYLAGKGERCESPKHLIPMGPAHGSAPGRLLISHNAGFDRAAVLDEYTLHGSSIRWMDTMSLHVATSGISSPQRAEWQLHARRRTERRLKRLLAAEQVRDETKAFLRTLLEDGELDDEALATLPMNYLDGWVDEMKSNMDHQLELIEASMSPDDRDDLLTSTGEDQNSVLWQDVTSKNSLADVAALYCGIEIDKEARNKFIDGTSLQQIREECSSLLAYCAKDVATTHAVFSKVWPSFRLRCPHPATAAGVLALGSTFLPVDRSWETYQARANAKFDEMNLVVVNTLCELAYALKDAGIHAIDAHNATGKGDRWWETDPWYGQLNWTPKRPKKAALPTTYLPAWYAGKLQDPAFRVSQRMAFVPLLLQLRIDGHRILPRQSERGWVYSIDGVETKVSSSPVSKALRKHHDITCGDMPEIQRAWHAIVEGEDAATINQLLRDVVESVRKIPEAQAMKDPQWSRLDWTPKAQTNSCQAHWWPHWFWEAYSNKENQLVVSIRSKLTPLLLKLAWDKNPLYRSREHGWVYGMKNGPVERGKLQFNPTLDPNLARLAASDFETSFYKLPHGKGDGSNVGNPFSKGLQTYFENMRLESLHPSEEGEALAKRAVECNAMCSYWISVRDRIERQNVIWDGDANTCMGFASSGQHDEQRGMILPQVISMGTVTRRAIEKTWLTASNAKTNRIGSELKAMVRAPPGWCIVGADVDSEELWICSVMGDAQFGLHGATAIGWMTLEGSKQLGTDLHSKTASILGTSRNHAKIFNYSRIYGAGIRHAMQLLLKAKPNMPLEEATERAKQLYAATKGQSTFKTGAFQRRFWYGGTESYVFNKLEEIATSDNPRTPALDCGITAALSKKYLPDAKHGEVRQDYMPSRINWVVQSSGVDYLHLLITAMDYLCRTYDIQARFMLSVHDEVRYLAIEKDRFRTALALQIANLWTRAMFAHKLNMDDLPESCAWFSEVDIDHVLRKEVHDPCVTPSQPDPISPGESLTIFDILDKTKGNLLDPNYPTRNTLPDPQLPTYVSNHQQHRCTGKQGLLFLQAQGSMDINEIRALDRRARIQSEADHPPSPTDDSHRSGNRKRRPFNASVSSSSGQRQANHQSQRSLYTQNFHTRSTSPDQSTVKSSHGLNAVFAPRFMSNEASPKIDLDALMELFPKRARLFRRRFFTQTGYRRSIIHLYRDVLRAVHNTPESYHEDLRRCIRRKFRDASRIRSFPKAWDQCRMGMQLLDDLHNYSLSDPANQAINELLTAYREELHHDSGPSDEKIQVKAYPTGALLPPTLYNPPMLRYKPEQPPKITMMINARRLRREKRMQRWSEVQEMRQLISNDMQYGNAEEQQQWLRPLQAFERQMQEQFAREQARSRMVFDQETLKRAKEARHKRNEHRKDLARRKALSVNR</sequence>
<dbReference type="SMART" id="SM00482">
    <property type="entry name" value="POLAc"/>
    <property type="match status" value="1"/>
</dbReference>
<dbReference type="PANTHER" id="PTHR10267:SF0">
    <property type="entry name" value="DNA POLYMERASE SUBUNIT GAMMA-1"/>
    <property type="match status" value="1"/>
</dbReference>
<organism evidence="4 5">
    <name type="scientific">Malassezia yamatoensis</name>
    <dbReference type="NCBI Taxonomy" id="253288"/>
    <lineage>
        <taxon>Eukaryota</taxon>
        <taxon>Fungi</taxon>
        <taxon>Dikarya</taxon>
        <taxon>Basidiomycota</taxon>
        <taxon>Ustilaginomycotina</taxon>
        <taxon>Malasseziomycetes</taxon>
        <taxon>Malasseziales</taxon>
        <taxon>Malasseziaceae</taxon>
        <taxon>Malassezia</taxon>
    </lineage>
</organism>
<name>A0AAJ5YYX9_9BASI</name>
<dbReference type="SUPFAM" id="SSF56672">
    <property type="entry name" value="DNA/RNA polymerases"/>
    <property type="match status" value="1"/>
</dbReference>
<evidence type="ECO:0000313" key="5">
    <source>
        <dbReference type="Proteomes" id="UP001219567"/>
    </source>
</evidence>
<dbReference type="EMBL" id="CP119950">
    <property type="protein sequence ID" value="WFD01257.1"/>
    <property type="molecule type" value="Genomic_DNA"/>
</dbReference>
<feature type="compositionally biased region" description="Basic residues" evidence="2">
    <location>
        <begin position="1645"/>
        <end position="1668"/>
    </location>
</feature>
<dbReference type="Gene3D" id="3.30.70.370">
    <property type="match status" value="1"/>
</dbReference>
<reference evidence="4 5" key="1">
    <citation type="submission" date="2023-03" db="EMBL/GenBank/DDBJ databases">
        <title>Mating type loci evolution in Malassezia.</title>
        <authorList>
            <person name="Coelho M.A."/>
        </authorList>
    </citation>
    <scope>NUCLEOTIDE SEQUENCE [LARGE SCALE GENOMIC DNA]</scope>
    <source>
        <strain evidence="4 5">CBS 9725</strain>
    </source>
</reference>
<dbReference type="InterPro" id="IPR012337">
    <property type="entry name" value="RNaseH-like_sf"/>
</dbReference>
<feature type="region of interest" description="Disordered" evidence="2">
    <location>
        <begin position="39"/>
        <end position="64"/>
    </location>
</feature>
<feature type="region of interest" description="Disordered" evidence="2">
    <location>
        <begin position="1330"/>
        <end position="1374"/>
    </location>
</feature>
<dbReference type="InterPro" id="IPR041336">
    <property type="entry name" value="DNApol_Exo"/>
</dbReference>
<keyword evidence="4" id="KW-0239">DNA-directed DNA polymerase</keyword>
<feature type="domain" description="DNA-directed DNA polymerase family A palm" evidence="3">
    <location>
        <begin position="955"/>
        <end position="1192"/>
    </location>
</feature>
<dbReference type="GO" id="GO:0005760">
    <property type="term" value="C:gamma DNA polymerase complex"/>
    <property type="evidence" value="ECO:0007669"/>
    <property type="project" value="InterPro"/>
</dbReference>
<dbReference type="SUPFAM" id="SSF53098">
    <property type="entry name" value="Ribonuclease H-like"/>
    <property type="match status" value="1"/>
</dbReference>
<dbReference type="InterPro" id="IPR002297">
    <property type="entry name" value="DNA-dir_DNA_pol_A_mt"/>
</dbReference>
<dbReference type="InterPro" id="IPR043502">
    <property type="entry name" value="DNA/RNA_pol_sf"/>
</dbReference>
<proteinExistence type="predicted"/>
<dbReference type="PANTHER" id="PTHR10267">
    <property type="entry name" value="DNA POLYMERASE SUBUNIT GAMMA-1"/>
    <property type="match status" value="1"/>
</dbReference>
<protein>
    <recommendedName>
        <fullName evidence="1">Mitochondrial DNA polymerase catalytic subunit</fullName>
    </recommendedName>
</protein>
<dbReference type="GO" id="GO:0008408">
    <property type="term" value="F:3'-5' exonuclease activity"/>
    <property type="evidence" value="ECO:0007669"/>
    <property type="project" value="TreeGrafter"/>
</dbReference>
<dbReference type="Gene3D" id="3.30.420.390">
    <property type="match status" value="2"/>
</dbReference>
<dbReference type="InterPro" id="IPR001098">
    <property type="entry name" value="DNA-dir_DNA_pol_A_palm_dom"/>
</dbReference>
<dbReference type="Proteomes" id="UP001219567">
    <property type="component" value="Chromosome 8"/>
</dbReference>
<dbReference type="PRINTS" id="PR00867">
    <property type="entry name" value="DNAPOLG"/>
</dbReference>
<keyword evidence="4" id="KW-0808">Transferase</keyword>
<feature type="compositionally biased region" description="Low complexity" evidence="2">
    <location>
        <begin position="39"/>
        <end position="50"/>
    </location>
</feature>
<feature type="compositionally biased region" description="Basic and acidic residues" evidence="2">
    <location>
        <begin position="1330"/>
        <end position="1345"/>
    </location>
</feature>